<protein>
    <submittedName>
        <fullName evidence="3">Uncharacterized protein</fullName>
    </submittedName>
</protein>
<dbReference type="Proteomes" id="UP001175000">
    <property type="component" value="Unassembled WGS sequence"/>
</dbReference>
<name>A0AA40C0F1_9PEZI</name>
<dbReference type="EMBL" id="JAULSU010000004">
    <property type="protein sequence ID" value="KAK0620751.1"/>
    <property type="molecule type" value="Genomic_DNA"/>
</dbReference>
<feature type="compositionally biased region" description="Polar residues" evidence="1">
    <location>
        <begin position="36"/>
        <end position="47"/>
    </location>
</feature>
<accession>A0AA40C0F1</accession>
<evidence type="ECO:0000313" key="4">
    <source>
        <dbReference type="Proteomes" id="UP001175000"/>
    </source>
</evidence>
<feature type="chain" id="PRO_5041397202" evidence="2">
    <location>
        <begin position="21"/>
        <end position="122"/>
    </location>
</feature>
<evidence type="ECO:0000313" key="3">
    <source>
        <dbReference type="EMBL" id="KAK0620751.1"/>
    </source>
</evidence>
<sequence>MHRHRLMLAALSAAIATSFALPAQHGSLDDVRITNQTPALDSASDSNVFDKRQDSPPEGTFDWSSDSSETPGSNCSGDCLGAAWHGDAQQAKRGGEISGGSIEDDNYSVDGTSWDNGSAWDN</sequence>
<evidence type="ECO:0000256" key="1">
    <source>
        <dbReference type="SAM" id="MobiDB-lite"/>
    </source>
</evidence>
<feature type="compositionally biased region" description="Polar residues" evidence="1">
    <location>
        <begin position="109"/>
        <end position="122"/>
    </location>
</feature>
<keyword evidence="2" id="KW-0732">Signal</keyword>
<comment type="caution">
    <text evidence="3">The sequence shown here is derived from an EMBL/GenBank/DDBJ whole genome shotgun (WGS) entry which is preliminary data.</text>
</comment>
<feature type="signal peptide" evidence="2">
    <location>
        <begin position="1"/>
        <end position="20"/>
    </location>
</feature>
<reference evidence="3" key="1">
    <citation type="submission" date="2023-06" db="EMBL/GenBank/DDBJ databases">
        <title>Genome-scale phylogeny and comparative genomics of the fungal order Sordariales.</title>
        <authorList>
            <consortium name="Lawrence Berkeley National Laboratory"/>
            <person name="Hensen N."/>
            <person name="Bonometti L."/>
            <person name="Westerberg I."/>
            <person name="Brannstrom I.O."/>
            <person name="Guillou S."/>
            <person name="Cros-Aarteil S."/>
            <person name="Calhoun S."/>
            <person name="Haridas S."/>
            <person name="Kuo A."/>
            <person name="Mondo S."/>
            <person name="Pangilinan J."/>
            <person name="Riley R."/>
            <person name="Labutti K."/>
            <person name="Andreopoulos B."/>
            <person name="Lipzen A."/>
            <person name="Chen C."/>
            <person name="Yanf M."/>
            <person name="Daum C."/>
            <person name="Ng V."/>
            <person name="Clum A."/>
            <person name="Steindorff A."/>
            <person name="Ohm R."/>
            <person name="Martin F."/>
            <person name="Silar P."/>
            <person name="Natvig D."/>
            <person name="Lalanne C."/>
            <person name="Gautier V."/>
            <person name="Ament-Velasquez S.L."/>
            <person name="Kruys A."/>
            <person name="Hutchinson M.I."/>
            <person name="Powell A.J."/>
            <person name="Barry K."/>
            <person name="Miller A.N."/>
            <person name="Grigoriev I.V."/>
            <person name="Debuchy R."/>
            <person name="Gladieux P."/>
            <person name="Thoren M.H."/>
            <person name="Johannesson H."/>
        </authorList>
    </citation>
    <scope>NUCLEOTIDE SEQUENCE</scope>
    <source>
        <strain evidence="3">CBS 606.72</strain>
    </source>
</reference>
<keyword evidence="4" id="KW-1185">Reference proteome</keyword>
<evidence type="ECO:0000256" key="2">
    <source>
        <dbReference type="SAM" id="SignalP"/>
    </source>
</evidence>
<gene>
    <name evidence="3" type="ORF">B0T14DRAFT_567482</name>
</gene>
<organism evidence="3 4">
    <name type="scientific">Immersiella caudata</name>
    <dbReference type="NCBI Taxonomy" id="314043"/>
    <lineage>
        <taxon>Eukaryota</taxon>
        <taxon>Fungi</taxon>
        <taxon>Dikarya</taxon>
        <taxon>Ascomycota</taxon>
        <taxon>Pezizomycotina</taxon>
        <taxon>Sordariomycetes</taxon>
        <taxon>Sordariomycetidae</taxon>
        <taxon>Sordariales</taxon>
        <taxon>Lasiosphaeriaceae</taxon>
        <taxon>Immersiella</taxon>
    </lineage>
</organism>
<feature type="compositionally biased region" description="Polar residues" evidence="1">
    <location>
        <begin position="62"/>
        <end position="76"/>
    </location>
</feature>
<dbReference type="AlphaFoldDB" id="A0AA40C0F1"/>
<proteinExistence type="predicted"/>
<feature type="region of interest" description="Disordered" evidence="1">
    <location>
        <begin position="36"/>
        <end position="122"/>
    </location>
</feature>